<dbReference type="Proteomes" id="UP000276133">
    <property type="component" value="Unassembled WGS sequence"/>
</dbReference>
<accession>A0A3M7QEI4</accession>
<name>A0A3M7QEI4_BRAPC</name>
<proteinExistence type="predicted"/>
<organism evidence="1 2">
    <name type="scientific">Brachionus plicatilis</name>
    <name type="common">Marine rotifer</name>
    <name type="synonym">Brachionus muelleri</name>
    <dbReference type="NCBI Taxonomy" id="10195"/>
    <lineage>
        <taxon>Eukaryota</taxon>
        <taxon>Metazoa</taxon>
        <taxon>Spiralia</taxon>
        <taxon>Gnathifera</taxon>
        <taxon>Rotifera</taxon>
        <taxon>Eurotatoria</taxon>
        <taxon>Monogononta</taxon>
        <taxon>Pseudotrocha</taxon>
        <taxon>Ploima</taxon>
        <taxon>Brachionidae</taxon>
        <taxon>Brachionus</taxon>
    </lineage>
</organism>
<evidence type="ECO:0000313" key="2">
    <source>
        <dbReference type="Proteomes" id="UP000276133"/>
    </source>
</evidence>
<protein>
    <submittedName>
        <fullName evidence="1">Uncharacterized protein</fullName>
    </submittedName>
</protein>
<comment type="caution">
    <text evidence="1">The sequence shown here is derived from an EMBL/GenBank/DDBJ whole genome shotgun (WGS) entry which is preliminary data.</text>
</comment>
<keyword evidence="2" id="KW-1185">Reference proteome</keyword>
<gene>
    <name evidence="1" type="ORF">BpHYR1_028355</name>
</gene>
<evidence type="ECO:0000313" key="1">
    <source>
        <dbReference type="EMBL" id="RNA09847.1"/>
    </source>
</evidence>
<dbReference type="AlphaFoldDB" id="A0A3M7QEI4"/>
<sequence>MLFIFLSCEYTLLIIFPRVKPLKDFEHVISNEVLKRCIIPKIASKDLRNPTLIMDQAPCHCTNRLIK</sequence>
<dbReference type="EMBL" id="REGN01006363">
    <property type="protein sequence ID" value="RNA09847.1"/>
    <property type="molecule type" value="Genomic_DNA"/>
</dbReference>
<reference evidence="1 2" key="1">
    <citation type="journal article" date="2018" name="Sci. Rep.">
        <title>Genomic signatures of local adaptation to the degree of environmental predictability in rotifers.</title>
        <authorList>
            <person name="Franch-Gras L."/>
            <person name="Hahn C."/>
            <person name="Garcia-Roger E.M."/>
            <person name="Carmona M.J."/>
            <person name="Serra M."/>
            <person name="Gomez A."/>
        </authorList>
    </citation>
    <scope>NUCLEOTIDE SEQUENCE [LARGE SCALE GENOMIC DNA]</scope>
    <source>
        <strain evidence="1">HYR1</strain>
    </source>
</reference>